<evidence type="ECO:0000256" key="1">
    <source>
        <dbReference type="ARBA" id="ARBA00022729"/>
    </source>
</evidence>
<gene>
    <name evidence="6" type="ORF">Sspor_59470</name>
</gene>
<proteinExistence type="predicted"/>
<dbReference type="PROSITE" id="PS51318">
    <property type="entry name" value="TAT"/>
    <property type="match status" value="1"/>
</dbReference>
<keyword evidence="1 4" id="KW-0732">Signal</keyword>
<accession>A0ABQ3TJ15</accession>
<dbReference type="InterPro" id="IPR006311">
    <property type="entry name" value="TAT_signal"/>
</dbReference>
<evidence type="ECO:0000256" key="2">
    <source>
        <dbReference type="ARBA" id="ARBA00022801"/>
    </source>
</evidence>
<dbReference type="SUPFAM" id="SSF52266">
    <property type="entry name" value="SGNH hydrolase"/>
    <property type="match status" value="1"/>
</dbReference>
<feature type="signal peptide" evidence="4">
    <location>
        <begin position="1"/>
        <end position="27"/>
    </location>
</feature>
<dbReference type="Gene3D" id="3.40.50.1110">
    <property type="entry name" value="SGNH hydrolase"/>
    <property type="match status" value="1"/>
</dbReference>
<keyword evidence="7" id="KW-1185">Reference proteome</keyword>
<protein>
    <recommendedName>
        <fullName evidence="5">Sialate O-acetylesterase domain-containing protein</fullName>
    </recommendedName>
</protein>
<keyword evidence="2" id="KW-0378">Hydrolase</keyword>
<dbReference type="Pfam" id="PF03629">
    <property type="entry name" value="SASA"/>
    <property type="match status" value="1"/>
</dbReference>
<evidence type="ECO:0000313" key="7">
    <source>
        <dbReference type="Proteomes" id="UP000608522"/>
    </source>
</evidence>
<dbReference type="InterPro" id="IPR028994">
    <property type="entry name" value="Integrin_alpha_N"/>
</dbReference>
<comment type="caution">
    <text evidence="6">The sequence shown here is derived from an EMBL/GenBank/DDBJ whole genome shotgun (WGS) entry which is preliminary data.</text>
</comment>
<dbReference type="PANTHER" id="PTHR46580">
    <property type="entry name" value="SENSOR KINASE-RELATED"/>
    <property type="match status" value="1"/>
</dbReference>
<feature type="domain" description="Sialate O-acetylesterase" evidence="5">
    <location>
        <begin position="154"/>
        <end position="382"/>
    </location>
</feature>
<dbReference type="RefSeq" id="WP_202201755.1">
    <property type="nucleotide sequence ID" value="NZ_BAAATO010000033.1"/>
</dbReference>
<reference evidence="7" key="1">
    <citation type="submission" date="2023-07" db="EMBL/GenBank/DDBJ databases">
        <title>Whole genome shotgun sequence of Streptomyces spororaveus NBRC 15456.</title>
        <authorList>
            <person name="Komaki H."/>
            <person name="Tamura T."/>
        </authorList>
    </citation>
    <scope>NUCLEOTIDE SEQUENCE [LARGE SCALE GENOMIC DNA]</scope>
    <source>
        <strain evidence="7">NBRC 15456</strain>
    </source>
</reference>
<evidence type="ECO:0000259" key="5">
    <source>
        <dbReference type="Pfam" id="PF03629"/>
    </source>
</evidence>
<feature type="compositionally biased region" description="Low complexity" evidence="3">
    <location>
        <begin position="172"/>
        <end position="190"/>
    </location>
</feature>
<dbReference type="SUPFAM" id="SSF69318">
    <property type="entry name" value="Integrin alpha N-terminal domain"/>
    <property type="match status" value="1"/>
</dbReference>
<dbReference type="Proteomes" id="UP000608522">
    <property type="component" value="Unassembled WGS sequence"/>
</dbReference>
<dbReference type="PANTHER" id="PTHR46580:SF2">
    <property type="entry name" value="MAM DOMAIN-CONTAINING PROTEIN"/>
    <property type="match status" value="1"/>
</dbReference>
<name>A0ABQ3TJ15_9ACTN</name>
<dbReference type="Pfam" id="PF13517">
    <property type="entry name" value="FG-GAP_3"/>
    <property type="match status" value="2"/>
</dbReference>
<organism evidence="6 7">
    <name type="scientific">Streptomyces spororaveus</name>
    <dbReference type="NCBI Taxonomy" id="284039"/>
    <lineage>
        <taxon>Bacteria</taxon>
        <taxon>Bacillati</taxon>
        <taxon>Actinomycetota</taxon>
        <taxon>Actinomycetes</taxon>
        <taxon>Kitasatosporales</taxon>
        <taxon>Streptomycetaceae</taxon>
        <taxon>Streptomyces</taxon>
    </lineage>
</organism>
<sequence length="795" mass="81697">MQKISSRRALVAQGALALSLAVTATLASDGFVTAAAAQPAVRSAALQTDVAGSGVQLTEAPRDHQLFPRDLATNNAAVTIAGSVTQAGATSMRLDIARDGASLSSSSVPVSGAGSTFTFAPRIPASLNSYSFSLYSVSGSTATLQSTWNDIVAGDVFIVSGQSNAAARQHFPSNPGNPSDTSNSSSADRSPWVRTFGSSTSDPASATQDDTWQVAEGDSYQVSGAIGQYGLRLGRQEVNTYGIPIAILQGGHEGRPVSFFQRNDANPADAGTNYGRLLGRARRAGVQSQVRGIFWYQGESDNNNVASQTSGFKSLLADWKTDFTGVEHVYAHQIRNGCLDATGAPQNSYEEREAQRQYAALPGVTVLSTTGISGQGPDNCHYYYVGGYRDLADRDFLSMARDYYGGSAAASTAPDAQKAWFSKADHTEITIALRNGADALVAGCGPVTNFVINGSPVSVVSMAVRAGYIHLRLTGPATGATGVSYVGHDGAGPWITNSNGIGLLAFYNLPFSTDQAGAFPAPLANCPAPVPAPVMARTVGGDFNGDGKQDIAGIDANSNLKLYTGDGAGAVGGGSDMLGSTGLWRGFKAITAADFNGDGKQDIAGIDANYNLKLYTGDGAGHVGGGSDMLGSTGLWKNFTVITSGDFNGDGKQDIVGIDANYNLKLYTGDGAGAVGGGSDMLGSTGLWKNFKAITSADFNGDGKQDIAGIDANYNLKLYTGDGAGHVGGGSDMLGSTGLWKGFRSLLAADFNGDGKQDIAGIDANNNMKLYVGTGGGAVGGGTDMLGSTGLWAGF</sequence>
<feature type="chain" id="PRO_5045122548" description="Sialate O-acetylesterase domain-containing protein" evidence="4">
    <location>
        <begin position="28"/>
        <end position="795"/>
    </location>
</feature>
<evidence type="ECO:0000313" key="6">
    <source>
        <dbReference type="EMBL" id="GHI80386.1"/>
    </source>
</evidence>
<dbReference type="InterPro" id="IPR013517">
    <property type="entry name" value="FG-GAP"/>
</dbReference>
<dbReference type="InterPro" id="IPR036514">
    <property type="entry name" value="SGNH_hydro_sf"/>
</dbReference>
<dbReference type="InterPro" id="IPR005181">
    <property type="entry name" value="SASA"/>
</dbReference>
<dbReference type="Gene3D" id="2.40.128.340">
    <property type="match status" value="2"/>
</dbReference>
<feature type="region of interest" description="Disordered" evidence="3">
    <location>
        <begin position="168"/>
        <end position="210"/>
    </location>
</feature>
<dbReference type="EMBL" id="BNED01000005">
    <property type="protein sequence ID" value="GHI80386.1"/>
    <property type="molecule type" value="Genomic_DNA"/>
</dbReference>
<evidence type="ECO:0000256" key="3">
    <source>
        <dbReference type="SAM" id="MobiDB-lite"/>
    </source>
</evidence>
<evidence type="ECO:0000256" key="4">
    <source>
        <dbReference type="SAM" id="SignalP"/>
    </source>
</evidence>
<feature type="compositionally biased region" description="Polar residues" evidence="3">
    <location>
        <begin position="196"/>
        <end position="210"/>
    </location>
</feature>